<feature type="domain" description="DUF4460" evidence="2">
    <location>
        <begin position="15"/>
        <end position="113"/>
    </location>
</feature>
<accession>A0ABR2W7C6</accession>
<feature type="coiled-coil region" evidence="1">
    <location>
        <begin position="137"/>
        <end position="164"/>
    </location>
</feature>
<sequence length="312" mass="36500">MNVAKKVIQPPSTVKIVNKTLRRLLLKVHPDFFHSIPEKKELNQRSLQQLNRILGPLLKKGEGKANALESLLRSPVEVSFYTKEGNLVQQTFSISSLKEYPHSQEQISKQLPTHETENFLSSKLTLEFLQYCQQFEIPNVKNDIERLEEYLKNLQEQYSRENQQSLPKGKTLKEIFEKGLRSSFSNPHTQSKSSISRMKNLRTIEDEWKTIFQTSNLVFKHKDISSIEYHRCKEALSKHLVELGYAQWRNLPLMISTEFSRTIPGFLVFPNTFEKSEVQHYLETHLENIREEYTELIRSKMPGSLKTSNKTF</sequence>
<evidence type="ECO:0000256" key="1">
    <source>
        <dbReference type="SAM" id="Coils"/>
    </source>
</evidence>
<dbReference type="PANTHER" id="PTHR31596">
    <property type="entry name" value="T-CELL ACTIVATION INHIBITOR, MITOCHONDRIAL"/>
    <property type="match status" value="1"/>
</dbReference>
<dbReference type="PANTHER" id="PTHR31596:SF1">
    <property type="entry name" value="T-CELL ACTIVATION INHIBITOR, MITOCHONDRIAL"/>
    <property type="match status" value="1"/>
</dbReference>
<dbReference type="Proteomes" id="UP001479436">
    <property type="component" value="Unassembled WGS sequence"/>
</dbReference>
<evidence type="ECO:0000313" key="3">
    <source>
        <dbReference type="EMBL" id="KAK9721626.1"/>
    </source>
</evidence>
<dbReference type="InterPro" id="IPR028031">
    <property type="entry name" value="DUF4460"/>
</dbReference>
<comment type="caution">
    <text evidence="3">The sequence shown here is derived from an EMBL/GenBank/DDBJ whole genome shotgun (WGS) entry which is preliminary data.</text>
</comment>
<name>A0ABR2W7C6_9FUNG</name>
<reference evidence="3 4" key="1">
    <citation type="submission" date="2023-04" db="EMBL/GenBank/DDBJ databases">
        <title>Genome of Basidiobolus ranarum AG-B5.</title>
        <authorList>
            <person name="Stajich J.E."/>
            <person name="Carter-House D."/>
            <person name="Gryganskyi A."/>
        </authorList>
    </citation>
    <scope>NUCLEOTIDE SEQUENCE [LARGE SCALE GENOMIC DNA]</scope>
    <source>
        <strain evidence="3 4">AG-B5</strain>
    </source>
</reference>
<evidence type="ECO:0000313" key="4">
    <source>
        <dbReference type="Proteomes" id="UP001479436"/>
    </source>
</evidence>
<dbReference type="Pfam" id="PF14687">
    <property type="entry name" value="DUF4460"/>
    <property type="match status" value="1"/>
</dbReference>
<gene>
    <name evidence="3" type="ORF">K7432_003285</name>
</gene>
<dbReference type="EMBL" id="JASJQH010006974">
    <property type="protein sequence ID" value="KAK9721626.1"/>
    <property type="molecule type" value="Genomic_DNA"/>
</dbReference>
<evidence type="ECO:0000259" key="2">
    <source>
        <dbReference type="Pfam" id="PF14687"/>
    </source>
</evidence>
<protein>
    <recommendedName>
        <fullName evidence="2">DUF4460 domain-containing protein</fullName>
    </recommendedName>
</protein>
<organism evidence="3 4">
    <name type="scientific">Basidiobolus ranarum</name>
    <dbReference type="NCBI Taxonomy" id="34480"/>
    <lineage>
        <taxon>Eukaryota</taxon>
        <taxon>Fungi</taxon>
        <taxon>Fungi incertae sedis</taxon>
        <taxon>Zoopagomycota</taxon>
        <taxon>Entomophthoromycotina</taxon>
        <taxon>Basidiobolomycetes</taxon>
        <taxon>Basidiobolales</taxon>
        <taxon>Basidiobolaceae</taxon>
        <taxon>Basidiobolus</taxon>
    </lineage>
</organism>
<keyword evidence="4" id="KW-1185">Reference proteome</keyword>
<keyword evidence="1" id="KW-0175">Coiled coil</keyword>
<proteinExistence type="predicted"/>
<dbReference type="InterPro" id="IPR027986">
    <property type="entry name" value="TCAIM"/>
</dbReference>